<sequence length="92" mass="10313">MYRLRKVMSRVAGARRGRDGRLQCDPSAEAPPAAPRASQLAPWRGPAQWAPLAGKMTVSVLLYLVIKHVVRPCLTRRRWGAPMGPVRIESRR</sequence>
<evidence type="ECO:0000256" key="1">
    <source>
        <dbReference type="SAM" id="MobiDB-lite"/>
    </source>
</evidence>
<accession>A0A194PXU3</accession>
<evidence type="ECO:0000313" key="3">
    <source>
        <dbReference type="Proteomes" id="UP000053268"/>
    </source>
</evidence>
<evidence type="ECO:0000313" key="2">
    <source>
        <dbReference type="EMBL" id="KPI95970.1"/>
    </source>
</evidence>
<keyword evidence="3" id="KW-1185">Reference proteome</keyword>
<protein>
    <submittedName>
        <fullName evidence="2">Uncharacterized protein</fullName>
    </submittedName>
</protein>
<proteinExistence type="predicted"/>
<dbReference type="Proteomes" id="UP000053268">
    <property type="component" value="Unassembled WGS sequence"/>
</dbReference>
<feature type="region of interest" description="Disordered" evidence="1">
    <location>
        <begin position="1"/>
        <end position="40"/>
    </location>
</feature>
<organism evidence="2 3">
    <name type="scientific">Papilio xuthus</name>
    <name type="common">Asian swallowtail butterfly</name>
    <dbReference type="NCBI Taxonomy" id="66420"/>
    <lineage>
        <taxon>Eukaryota</taxon>
        <taxon>Metazoa</taxon>
        <taxon>Ecdysozoa</taxon>
        <taxon>Arthropoda</taxon>
        <taxon>Hexapoda</taxon>
        <taxon>Insecta</taxon>
        <taxon>Pterygota</taxon>
        <taxon>Neoptera</taxon>
        <taxon>Endopterygota</taxon>
        <taxon>Lepidoptera</taxon>
        <taxon>Glossata</taxon>
        <taxon>Ditrysia</taxon>
        <taxon>Papilionoidea</taxon>
        <taxon>Papilionidae</taxon>
        <taxon>Papilioninae</taxon>
        <taxon>Papilio</taxon>
    </lineage>
</organism>
<gene>
    <name evidence="2" type="ORF">RR46_11683</name>
</gene>
<feature type="compositionally biased region" description="Low complexity" evidence="1">
    <location>
        <begin position="26"/>
        <end position="38"/>
    </location>
</feature>
<name>A0A194PXU3_PAPXU</name>
<dbReference type="AlphaFoldDB" id="A0A194PXU3"/>
<dbReference type="EMBL" id="KQ459595">
    <property type="protein sequence ID" value="KPI95970.1"/>
    <property type="molecule type" value="Genomic_DNA"/>
</dbReference>
<reference evidence="2 3" key="1">
    <citation type="journal article" date="2015" name="Nat. Commun.">
        <title>Outbred genome sequencing and CRISPR/Cas9 gene editing in butterflies.</title>
        <authorList>
            <person name="Li X."/>
            <person name="Fan D."/>
            <person name="Zhang W."/>
            <person name="Liu G."/>
            <person name="Zhang L."/>
            <person name="Zhao L."/>
            <person name="Fang X."/>
            <person name="Chen L."/>
            <person name="Dong Y."/>
            <person name="Chen Y."/>
            <person name="Ding Y."/>
            <person name="Zhao R."/>
            <person name="Feng M."/>
            <person name="Zhu Y."/>
            <person name="Feng Y."/>
            <person name="Jiang X."/>
            <person name="Zhu D."/>
            <person name="Xiang H."/>
            <person name="Feng X."/>
            <person name="Li S."/>
            <person name="Wang J."/>
            <person name="Zhang G."/>
            <person name="Kronforst M.R."/>
            <person name="Wang W."/>
        </authorList>
    </citation>
    <scope>NUCLEOTIDE SEQUENCE [LARGE SCALE GENOMIC DNA]</scope>
    <source>
        <strain evidence="2">Ya'a_city_454_Px</strain>
        <tissue evidence="2">Whole body</tissue>
    </source>
</reference>